<gene>
    <name evidence="2" type="ORF">CAPTEDRAFT_194358</name>
</gene>
<dbReference type="EMBL" id="KB296704">
    <property type="protein sequence ID" value="ELU11390.1"/>
    <property type="molecule type" value="Genomic_DNA"/>
</dbReference>
<feature type="transmembrane region" description="Helical" evidence="1">
    <location>
        <begin position="211"/>
        <end position="232"/>
    </location>
</feature>
<proteinExistence type="predicted"/>
<feature type="transmembrane region" description="Helical" evidence="1">
    <location>
        <begin position="86"/>
        <end position="106"/>
    </location>
</feature>
<evidence type="ECO:0000313" key="3">
    <source>
        <dbReference type="EnsemblMetazoa" id="CapteP194358"/>
    </source>
</evidence>
<evidence type="ECO:0000256" key="1">
    <source>
        <dbReference type="SAM" id="Phobius"/>
    </source>
</evidence>
<reference evidence="3" key="3">
    <citation type="submission" date="2015-06" db="UniProtKB">
        <authorList>
            <consortium name="EnsemblMetazoa"/>
        </authorList>
    </citation>
    <scope>IDENTIFICATION</scope>
</reference>
<feature type="transmembrane region" description="Helical" evidence="1">
    <location>
        <begin position="140"/>
        <end position="157"/>
    </location>
</feature>
<feature type="transmembrane region" description="Helical" evidence="1">
    <location>
        <begin position="46"/>
        <end position="66"/>
    </location>
</feature>
<accession>R7V6J7</accession>
<keyword evidence="4" id="KW-1185">Reference proteome</keyword>
<keyword evidence="1" id="KW-1133">Transmembrane helix</keyword>
<keyword evidence="1" id="KW-0472">Membrane</keyword>
<dbReference type="HOGENOM" id="CLU_912884_0_0_1"/>
<evidence type="ECO:0000313" key="4">
    <source>
        <dbReference type="Proteomes" id="UP000014760"/>
    </source>
</evidence>
<name>R7V6J7_CAPTE</name>
<reference evidence="4" key="1">
    <citation type="submission" date="2012-12" db="EMBL/GenBank/DDBJ databases">
        <authorList>
            <person name="Hellsten U."/>
            <person name="Grimwood J."/>
            <person name="Chapman J.A."/>
            <person name="Shapiro H."/>
            <person name="Aerts A."/>
            <person name="Otillar R.P."/>
            <person name="Terry A.Y."/>
            <person name="Boore J.L."/>
            <person name="Simakov O."/>
            <person name="Marletaz F."/>
            <person name="Cho S.-J."/>
            <person name="Edsinger-Gonzales E."/>
            <person name="Havlak P."/>
            <person name="Kuo D.-H."/>
            <person name="Larsson T."/>
            <person name="Lv J."/>
            <person name="Arendt D."/>
            <person name="Savage R."/>
            <person name="Osoegawa K."/>
            <person name="de Jong P."/>
            <person name="Lindberg D.R."/>
            <person name="Seaver E.C."/>
            <person name="Weisblat D.A."/>
            <person name="Putnam N.H."/>
            <person name="Grigoriev I.V."/>
            <person name="Rokhsar D.S."/>
        </authorList>
    </citation>
    <scope>NUCLEOTIDE SEQUENCE</scope>
    <source>
        <strain evidence="4">I ESC-2004</strain>
    </source>
</reference>
<keyword evidence="1" id="KW-0812">Transmembrane</keyword>
<evidence type="ECO:0000313" key="2">
    <source>
        <dbReference type="EMBL" id="ELU11390.1"/>
    </source>
</evidence>
<reference evidence="2 4" key="2">
    <citation type="journal article" date="2013" name="Nature">
        <title>Insights into bilaterian evolution from three spiralian genomes.</title>
        <authorList>
            <person name="Simakov O."/>
            <person name="Marletaz F."/>
            <person name="Cho S.J."/>
            <person name="Edsinger-Gonzales E."/>
            <person name="Havlak P."/>
            <person name="Hellsten U."/>
            <person name="Kuo D.H."/>
            <person name="Larsson T."/>
            <person name="Lv J."/>
            <person name="Arendt D."/>
            <person name="Savage R."/>
            <person name="Osoegawa K."/>
            <person name="de Jong P."/>
            <person name="Grimwood J."/>
            <person name="Chapman J.A."/>
            <person name="Shapiro H."/>
            <person name="Aerts A."/>
            <person name="Otillar R.P."/>
            <person name="Terry A.Y."/>
            <person name="Boore J.L."/>
            <person name="Grigoriev I.V."/>
            <person name="Lindberg D.R."/>
            <person name="Seaver E.C."/>
            <person name="Weisblat D.A."/>
            <person name="Putnam N.H."/>
            <person name="Rokhsar D.S."/>
        </authorList>
    </citation>
    <scope>NUCLEOTIDE SEQUENCE</scope>
    <source>
        <strain evidence="2 4">I ESC-2004</strain>
    </source>
</reference>
<feature type="transmembrane region" description="Helical" evidence="1">
    <location>
        <begin position="178"/>
        <end position="199"/>
    </location>
</feature>
<feature type="transmembrane region" description="Helical" evidence="1">
    <location>
        <begin position="118"/>
        <end position="134"/>
    </location>
</feature>
<organism evidence="2">
    <name type="scientific">Capitella teleta</name>
    <name type="common">Polychaete worm</name>
    <dbReference type="NCBI Taxonomy" id="283909"/>
    <lineage>
        <taxon>Eukaryota</taxon>
        <taxon>Metazoa</taxon>
        <taxon>Spiralia</taxon>
        <taxon>Lophotrochozoa</taxon>
        <taxon>Annelida</taxon>
        <taxon>Polychaeta</taxon>
        <taxon>Sedentaria</taxon>
        <taxon>Scolecida</taxon>
        <taxon>Capitellidae</taxon>
        <taxon>Capitella</taxon>
    </lineage>
</organism>
<protein>
    <submittedName>
        <fullName evidence="2 3">Uncharacterized protein</fullName>
    </submittedName>
</protein>
<dbReference type="EMBL" id="AMQN01005736">
    <property type="status" value="NOT_ANNOTATED_CDS"/>
    <property type="molecule type" value="Genomic_DNA"/>
</dbReference>
<dbReference type="EnsemblMetazoa" id="CapteT194358">
    <property type="protein sequence ID" value="CapteP194358"/>
    <property type="gene ID" value="CapteG194358"/>
</dbReference>
<sequence length="305" mass="33807">MEDQTKIPQKLLKKVLSKIPHESEKKIEGRVIGDKARSRTAQSCRLILTQSVSFSAVGLATFILLTSDLLQSPFKIPSWLNQQNPIWILASLSSGKYVVLIGWGVFSREKAPKHFSQTMIAYIIAFVVLNTYLFLEENAILVAIGAIIDAKPCAALIRKCVMTVTAILKMSVHHFESISAVIIVITAFIFRVAVPMSILTFSFTKQSVLDLSPFSLASLCVSIGFFGVLSIWRCLEHVRDMIVLCRSTKTTDPRIPCAIPYTIVAGLLINKQNKDIQKSNKGVAQVIIKNKSVNKFAPQLNTITE</sequence>
<dbReference type="AlphaFoldDB" id="R7V6J7"/>
<dbReference type="Proteomes" id="UP000014760">
    <property type="component" value="Unassembled WGS sequence"/>
</dbReference>